<keyword evidence="6" id="KW-1185">Reference proteome</keyword>
<dbReference type="PANTHER" id="PTHR44688">
    <property type="entry name" value="DNA-BINDING TRANSCRIPTIONAL ACTIVATOR DEVR_DOSR"/>
    <property type="match status" value="1"/>
</dbReference>
<organism evidence="5 6">
    <name type="scientific">Saccharothrix australiensis</name>
    <dbReference type="NCBI Taxonomy" id="2072"/>
    <lineage>
        <taxon>Bacteria</taxon>
        <taxon>Bacillati</taxon>
        <taxon>Actinomycetota</taxon>
        <taxon>Actinomycetes</taxon>
        <taxon>Pseudonocardiales</taxon>
        <taxon>Pseudonocardiaceae</taxon>
        <taxon>Saccharothrix</taxon>
    </lineage>
</organism>
<evidence type="ECO:0000313" key="5">
    <source>
        <dbReference type="EMBL" id="RKT53885.1"/>
    </source>
</evidence>
<dbReference type="InterPro" id="IPR000792">
    <property type="entry name" value="Tscrpt_reg_LuxR_C"/>
</dbReference>
<dbReference type="Proteomes" id="UP000282084">
    <property type="component" value="Unassembled WGS sequence"/>
</dbReference>
<evidence type="ECO:0000256" key="1">
    <source>
        <dbReference type="ARBA" id="ARBA00023015"/>
    </source>
</evidence>
<reference evidence="5 6" key="1">
    <citation type="submission" date="2018-10" db="EMBL/GenBank/DDBJ databases">
        <title>Sequencing the genomes of 1000 actinobacteria strains.</title>
        <authorList>
            <person name="Klenk H.-P."/>
        </authorList>
    </citation>
    <scope>NUCLEOTIDE SEQUENCE [LARGE SCALE GENOMIC DNA]</scope>
    <source>
        <strain evidence="5 6">DSM 43800</strain>
    </source>
</reference>
<dbReference type="PANTHER" id="PTHR44688:SF16">
    <property type="entry name" value="DNA-BINDING TRANSCRIPTIONAL ACTIVATOR DEVR_DOSR"/>
    <property type="match status" value="1"/>
</dbReference>
<dbReference type="Gene3D" id="3.40.50.2300">
    <property type="match status" value="1"/>
</dbReference>
<dbReference type="EMBL" id="RBXO01000001">
    <property type="protein sequence ID" value="RKT53885.1"/>
    <property type="molecule type" value="Genomic_DNA"/>
</dbReference>
<dbReference type="SMART" id="SM00421">
    <property type="entry name" value="HTH_LUXR"/>
    <property type="match status" value="1"/>
</dbReference>
<dbReference type="AlphaFoldDB" id="A0A495VZS4"/>
<sequence>MNDALIGKRTRIVLAERRTLFRVGMRKILEEAAGIEVTHQADTFDDLLRHTLDLPDVVVIGALADVPRPTAAARRFLDARPSAGVLVVDDHVAGRALPDAPRLGVLSPSSGPDEFLGAVRMLAAGYGFAPCPDHAGSLAPVGRPAAQRITRRETDVLRLLVCGQTNSEMARRLSLTESTVKFHVQNLLRKLRLPNRASAVAYAYEAGLITVGELTDAAPGPG</sequence>
<feature type="domain" description="HTH luxR-type" evidence="4">
    <location>
        <begin position="142"/>
        <end position="207"/>
    </location>
</feature>
<dbReference type="InterPro" id="IPR016032">
    <property type="entry name" value="Sig_transdc_resp-reg_C-effctor"/>
</dbReference>
<keyword evidence="1" id="KW-0805">Transcription regulation</keyword>
<protein>
    <submittedName>
        <fullName evidence="5">DNA-binding NarL/FixJ family response regulator</fullName>
    </submittedName>
</protein>
<evidence type="ECO:0000313" key="6">
    <source>
        <dbReference type="Proteomes" id="UP000282084"/>
    </source>
</evidence>
<accession>A0A495VZS4</accession>
<dbReference type="PROSITE" id="PS50043">
    <property type="entry name" value="HTH_LUXR_2"/>
    <property type="match status" value="1"/>
</dbReference>
<proteinExistence type="predicted"/>
<dbReference type="Pfam" id="PF00196">
    <property type="entry name" value="GerE"/>
    <property type="match status" value="1"/>
</dbReference>
<comment type="caution">
    <text evidence="5">The sequence shown here is derived from an EMBL/GenBank/DDBJ whole genome shotgun (WGS) entry which is preliminary data.</text>
</comment>
<dbReference type="CDD" id="cd06170">
    <property type="entry name" value="LuxR_C_like"/>
    <property type="match status" value="1"/>
</dbReference>
<evidence type="ECO:0000256" key="2">
    <source>
        <dbReference type="ARBA" id="ARBA00023125"/>
    </source>
</evidence>
<evidence type="ECO:0000256" key="3">
    <source>
        <dbReference type="ARBA" id="ARBA00023163"/>
    </source>
</evidence>
<name>A0A495VZS4_9PSEU</name>
<gene>
    <name evidence="5" type="ORF">C8E97_2471</name>
</gene>
<dbReference type="GO" id="GO:0006355">
    <property type="term" value="P:regulation of DNA-templated transcription"/>
    <property type="evidence" value="ECO:0007669"/>
    <property type="project" value="InterPro"/>
</dbReference>
<keyword evidence="2 5" id="KW-0238">DNA-binding</keyword>
<dbReference type="GO" id="GO:0003677">
    <property type="term" value="F:DNA binding"/>
    <property type="evidence" value="ECO:0007669"/>
    <property type="project" value="UniProtKB-KW"/>
</dbReference>
<dbReference type="PRINTS" id="PR00038">
    <property type="entry name" value="HTHLUXR"/>
</dbReference>
<evidence type="ECO:0000259" key="4">
    <source>
        <dbReference type="PROSITE" id="PS50043"/>
    </source>
</evidence>
<dbReference type="SUPFAM" id="SSF46894">
    <property type="entry name" value="C-terminal effector domain of the bipartite response regulators"/>
    <property type="match status" value="1"/>
</dbReference>
<keyword evidence="3" id="KW-0804">Transcription</keyword>